<evidence type="ECO:0000313" key="3">
    <source>
        <dbReference type="EMBL" id="MBB3043797.1"/>
    </source>
</evidence>
<keyword evidence="4" id="KW-1185">Reference proteome</keyword>
<keyword evidence="2" id="KW-0732">Signal</keyword>
<name>A0A7W4VYS6_9ACTN</name>
<organism evidence="3 4">
    <name type="scientific">Nocardioides soli</name>
    <dbReference type="NCBI Taxonomy" id="1036020"/>
    <lineage>
        <taxon>Bacteria</taxon>
        <taxon>Bacillati</taxon>
        <taxon>Actinomycetota</taxon>
        <taxon>Actinomycetes</taxon>
        <taxon>Propionibacteriales</taxon>
        <taxon>Nocardioidaceae</taxon>
        <taxon>Nocardioides</taxon>
    </lineage>
</organism>
<dbReference type="Gene3D" id="2.60.40.1890">
    <property type="entry name" value="PCu(A)C copper chaperone"/>
    <property type="match status" value="1"/>
</dbReference>
<gene>
    <name evidence="3" type="ORF">FHU40_003615</name>
</gene>
<reference evidence="3 4" key="1">
    <citation type="submission" date="2020-08" db="EMBL/GenBank/DDBJ databases">
        <title>Sequencing the genomes of 1000 actinobacteria strains.</title>
        <authorList>
            <person name="Klenk H.-P."/>
        </authorList>
    </citation>
    <scope>NUCLEOTIDE SEQUENCE [LARGE SCALE GENOMIC DNA]</scope>
    <source>
        <strain evidence="3 4">DSM 105498</strain>
    </source>
</reference>
<dbReference type="AlphaFoldDB" id="A0A7W4VYS6"/>
<proteinExistence type="predicted"/>
<dbReference type="PANTHER" id="PTHR36302:SF1">
    <property type="entry name" value="COPPER CHAPERONE PCU(A)C"/>
    <property type="match status" value="1"/>
</dbReference>
<dbReference type="Proteomes" id="UP000589626">
    <property type="component" value="Unassembled WGS sequence"/>
</dbReference>
<accession>A0A7W4VYS6</accession>
<evidence type="ECO:0000256" key="1">
    <source>
        <dbReference type="SAM" id="MobiDB-lite"/>
    </source>
</evidence>
<dbReference type="EMBL" id="JACHWR010000002">
    <property type="protein sequence ID" value="MBB3043797.1"/>
    <property type="molecule type" value="Genomic_DNA"/>
</dbReference>
<dbReference type="SUPFAM" id="SSF110087">
    <property type="entry name" value="DR1885-like metal-binding protein"/>
    <property type="match status" value="1"/>
</dbReference>
<dbReference type="InterPro" id="IPR058248">
    <property type="entry name" value="Lxx211020-like"/>
</dbReference>
<dbReference type="InterPro" id="IPR007410">
    <property type="entry name" value="LpqE-like"/>
</dbReference>
<protein>
    <recommendedName>
        <fullName evidence="5">Copper chaperone PCu(A)C</fullName>
    </recommendedName>
</protein>
<dbReference type="PANTHER" id="PTHR36302">
    <property type="entry name" value="BLR7088 PROTEIN"/>
    <property type="match status" value="1"/>
</dbReference>
<evidence type="ECO:0008006" key="5">
    <source>
        <dbReference type="Google" id="ProtNLM"/>
    </source>
</evidence>
<sequence length="194" mass="19529">MLHTRLAAALGAAVLTLTLGACGDDSTEGSSAADPSSASPTDAAAGSADIEAASLSMRDPWVKSAATGMTAAFGTLVNAGDSDITVTAATSDVATTTELHETVQNDDGAVAMQPKEGGFTIPAGGEHELAPGGDHLMLMDLGRALKPGEAVTIRLELEDGSTTEVDATVKKFTGADEKYQDHDMADMDMGGSGS</sequence>
<dbReference type="Pfam" id="PF04314">
    <property type="entry name" value="PCuAC"/>
    <property type="match status" value="1"/>
</dbReference>
<dbReference type="RefSeq" id="WP_183593568.1">
    <property type="nucleotide sequence ID" value="NZ_JACHWR010000002.1"/>
</dbReference>
<dbReference type="InterPro" id="IPR036182">
    <property type="entry name" value="PCuAC_sf"/>
</dbReference>
<feature type="chain" id="PRO_5031029618" description="Copper chaperone PCu(A)C" evidence="2">
    <location>
        <begin position="24"/>
        <end position="194"/>
    </location>
</feature>
<dbReference type="PROSITE" id="PS51257">
    <property type="entry name" value="PROKAR_LIPOPROTEIN"/>
    <property type="match status" value="1"/>
</dbReference>
<feature type="region of interest" description="Disordered" evidence="1">
    <location>
        <begin position="24"/>
        <end position="45"/>
    </location>
</feature>
<evidence type="ECO:0000256" key="2">
    <source>
        <dbReference type="SAM" id="SignalP"/>
    </source>
</evidence>
<evidence type="ECO:0000313" key="4">
    <source>
        <dbReference type="Proteomes" id="UP000589626"/>
    </source>
</evidence>
<feature type="signal peptide" evidence="2">
    <location>
        <begin position="1"/>
        <end position="23"/>
    </location>
</feature>
<comment type="caution">
    <text evidence="3">The sequence shown here is derived from an EMBL/GenBank/DDBJ whole genome shotgun (WGS) entry which is preliminary data.</text>
</comment>